<proteinExistence type="predicted"/>
<dbReference type="HOGENOM" id="CLU_1802903_0_0_4"/>
<dbReference type="GO" id="GO:0004806">
    <property type="term" value="F:triacylglycerol lipase activity"/>
    <property type="evidence" value="ECO:0007669"/>
    <property type="project" value="UniProtKB-EC"/>
</dbReference>
<name>G0ES41_CUPNN</name>
<dbReference type="EMBL" id="CP002877">
    <property type="protein sequence ID" value="AEI76659.1"/>
    <property type="molecule type" value="Genomic_DNA"/>
</dbReference>
<dbReference type="SUPFAM" id="SSF53474">
    <property type="entry name" value="alpha/beta-Hydrolases"/>
    <property type="match status" value="1"/>
</dbReference>
<dbReference type="Pfam" id="PF00561">
    <property type="entry name" value="Abhydrolase_1"/>
    <property type="match status" value="1"/>
</dbReference>
<dbReference type="InterPro" id="IPR029058">
    <property type="entry name" value="AB_hydrolase_fold"/>
</dbReference>
<dbReference type="InterPro" id="IPR000073">
    <property type="entry name" value="AB_hydrolase_1"/>
</dbReference>
<protein>
    <submittedName>
        <fullName evidence="2">Lipase</fullName>
        <ecNumber evidence="2">3.1.1.3</ecNumber>
    </submittedName>
</protein>
<sequence length="143" mass="15230">MVLDYWYGIPEVLRANGAQVYVATVPSFNSDEERALALQAYVHAVKLESGADKVNLIGHSQGGPTSRMLAAMSPQDVASVTTIGSPHRGSEVADTVLDLINGLTSSSSSAFGCRLTAERTRIPTALRDALRSHFGGFLLRRAA</sequence>
<dbReference type="Gene3D" id="3.40.50.1820">
    <property type="entry name" value="alpha/beta hydrolase"/>
    <property type="match status" value="1"/>
</dbReference>
<gene>
    <name evidence="2" type="primary">lipA2</name>
    <name evidence="2" type="ordered locus">CNE_1c13080</name>
</gene>
<keyword evidence="2" id="KW-0378">Hydrolase</keyword>
<evidence type="ECO:0000259" key="1">
    <source>
        <dbReference type="Pfam" id="PF00561"/>
    </source>
</evidence>
<evidence type="ECO:0000313" key="3">
    <source>
        <dbReference type="Proteomes" id="UP000006798"/>
    </source>
</evidence>
<accession>G0ES41</accession>
<reference evidence="2 3" key="1">
    <citation type="journal article" date="2011" name="J. Bacteriol.">
        <title>Complete genome sequence of the type strain Cupriavidus necator N-1.</title>
        <authorList>
            <person name="Poehlein A."/>
            <person name="Kusian B."/>
            <person name="Friedrich B."/>
            <person name="Daniel R."/>
            <person name="Bowien B."/>
        </authorList>
    </citation>
    <scope>NUCLEOTIDE SEQUENCE [LARGE SCALE GENOMIC DNA]</scope>
    <source>
        <strain evidence="3">ATCC 43291 / DSM 13513 / CCUG 52238 / LMG 8453 / N-1</strain>
    </source>
</reference>
<evidence type="ECO:0000313" key="2">
    <source>
        <dbReference type="EMBL" id="AEI76659.1"/>
    </source>
</evidence>
<dbReference type="EC" id="3.1.1.3" evidence="2"/>
<dbReference type="AlphaFoldDB" id="G0ES41"/>
<dbReference type="Proteomes" id="UP000006798">
    <property type="component" value="Chromosome 1"/>
</dbReference>
<feature type="domain" description="AB hydrolase-1" evidence="1">
    <location>
        <begin position="3"/>
        <end position="95"/>
    </location>
</feature>
<dbReference type="KEGG" id="cnc:CNE_1c13080"/>
<organism evidence="2 3">
    <name type="scientific">Cupriavidus necator (strain ATCC 43291 / DSM 13513 / CCUG 52238 / LMG 8453 / N-1)</name>
    <name type="common">Ralstonia eutropha</name>
    <dbReference type="NCBI Taxonomy" id="1042878"/>
    <lineage>
        <taxon>Bacteria</taxon>
        <taxon>Pseudomonadati</taxon>
        <taxon>Pseudomonadota</taxon>
        <taxon>Betaproteobacteria</taxon>
        <taxon>Burkholderiales</taxon>
        <taxon>Burkholderiaceae</taxon>
        <taxon>Cupriavidus</taxon>
    </lineage>
</organism>